<sequence>MRQILLNIFFAVVLSCSFTSCEPVTEEPTNIEETTIFTTKYKSNQVWDAFRTPSYPTADEDWTLYNFKGALDPDGGSIDWGTDRYLQFVAAVDSTRSPYTIIDDLYKIGTKYVIKLNLCESNGKFVKVISDYGQIIGIGDKGFMYVAEGYYGMFFPTISIVSTDEVVYKPTTATVTKLSELYK</sequence>
<evidence type="ECO:0000313" key="1">
    <source>
        <dbReference type="EMBL" id="MPL93866.1"/>
    </source>
</evidence>
<comment type="caution">
    <text evidence="1">The sequence shown here is derived from an EMBL/GenBank/DDBJ whole genome shotgun (WGS) entry which is preliminary data.</text>
</comment>
<organism evidence="1">
    <name type="scientific">bioreactor metagenome</name>
    <dbReference type="NCBI Taxonomy" id="1076179"/>
    <lineage>
        <taxon>unclassified sequences</taxon>
        <taxon>metagenomes</taxon>
        <taxon>ecological metagenomes</taxon>
    </lineage>
</organism>
<accession>A0A644VR84</accession>
<name>A0A644VR84_9ZZZZ</name>
<dbReference type="EMBL" id="VSSQ01000406">
    <property type="protein sequence ID" value="MPL93866.1"/>
    <property type="molecule type" value="Genomic_DNA"/>
</dbReference>
<proteinExistence type="predicted"/>
<protein>
    <submittedName>
        <fullName evidence="1">Uncharacterized protein</fullName>
    </submittedName>
</protein>
<gene>
    <name evidence="1" type="ORF">SDC9_40014</name>
</gene>
<dbReference type="PROSITE" id="PS51257">
    <property type="entry name" value="PROKAR_LIPOPROTEIN"/>
    <property type="match status" value="1"/>
</dbReference>
<reference evidence="1" key="1">
    <citation type="submission" date="2019-08" db="EMBL/GenBank/DDBJ databases">
        <authorList>
            <person name="Kucharzyk K."/>
            <person name="Murdoch R.W."/>
            <person name="Higgins S."/>
            <person name="Loffler F."/>
        </authorList>
    </citation>
    <scope>NUCLEOTIDE SEQUENCE</scope>
</reference>
<dbReference type="AlphaFoldDB" id="A0A644VR84"/>